<accession>A0A0A5I4J7</accession>
<dbReference type="Proteomes" id="UP000030528">
    <property type="component" value="Unassembled WGS sequence"/>
</dbReference>
<dbReference type="AlphaFoldDB" id="A0A0A5I4J7"/>
<gene>
    <name evidence="1" type="ORF">N781_06245</name>
</gene>
<evidence type="ECO:0000313" key="2">
    <source>
        <dbReference type="Proteomes" id="UP000030528"/>
    </source>
</evidence>
<protein>
    <submittedName>
        <fullName evidence="1">Uncharacterized protein</fullName>
    </submittedName>
</protein>
<organism evidence="1 2">
    <name type="scientific">Pontibacillus halophilus JSM 076056 = DSM 19796</name>
    <dbReference type="NCBI Taxonomy" id="1385510"/>
    <lineage>
        <taxon>Bacteria</taxon>
        <taxon>Bacillati</taxon>
        <taxon>Bacillota</taxon>
        <taxon>Bacilli</taxon>
        <taxon>Bacillales</taxon>
        <taxon>Bacillaceae</taxon>
        <taxon>Pontibacillus</taxon>
    </lineage>
</organism>
<dbReference type="EMBL" id="AVPE01000013">
    <property type="protein sequence ID" value="KGX90747.1"/>
    <property type="molecule type" value="Genomic_DNA"/>
</dbReference>
<dbReference type="RefSeq" id="WP_026801118.1">
    <property type="nucleotide sequence ID" value="NZ_AULI01000013.1"/>
</dbReference>
<reference evidence="1 2" key="1">
    <citation type="submission" date="2013-08" db="EMBL/GenBank/DDBJ databases">
        <authorList>
            <person name="Huang J."/>
            <person name="Wang G."/>
        </authorList>
    </citation>
    <scope>NUCLEOTIDE SEQUENCE [LARGE SCALE GENOMIC DNA]</scope>
    <source>
        <strain evidence="1 2">JSM 076056</strain>
    </source>
</reference>
<dbReference type="OrthoDB" id="9879659at2"/>
<name>A0A0A5I4J7_9BACI</name>
<proteinExistence type="predicted"/>
<comment type="caution">
    <text evidence="1">The sequence shown here is derived from an EMBL/GenBank/DDBJ whole genome shotgun (WGS) entry which is preliminary data.</text>
</comment>
<evidence type="ECO:0000313" key="1">
    <source>
        <dbReference type="EMBL" id="KGX90747.1"/>
    </source>
</evidence>
<dbReference type="eggNOG" id="ENOG5030CGJ">
    <property type="taxonomic scope" value="Bacteria"/>
</dbReference>
<keyword evidence="2" id="KW-1185">Reference proteome</keyword>
<sequence>MEWIALLTLSTFVLGLFGMEALWKRQSYLPDQEEARVESYYYRQNNRWYAFVRNEGEGQAHNIRAVIISSNQFSISDDDNFDLDSHEEHFLGTYESPISSIIVRYDDNEREDKLIKGYEKHETFTI</sequence>